<keyword evidence="7" id="KW-0762">Sugar transport</keyword>
<protein>
    <recommendedName>
        <fullName evidence="9">Transport permease protein</fullName>
    </recommendedName>
</protein>
<evidence type="ECO:0000256" key="1">
    <source>
        <dbReference type="ARBA" id="ARBA00004651"/>
    </source>
</evidence>
<feature type="transmembrane region" description="Helical" evidence="9">
    <location>
        <begin position="103"/>
        <end position="131"/>
    </location>
</feature>
<dbReference type="AlphaFoldDB" id="A0A2N7JJ52"/>
<feature type="transmembrane region" description="Helical" evidence="9">
    <location>
        <begin position="61"/>
        <end position="82"/>
    </location>
</feature>
<comment type="similarity">
    <text evidence="2 9">Belongs to the ABC-2 integral membrane protein family.</text>
</comment>
<accession>A0A2N7JJ52</accession>
<evidence type="ECO:0000256" key="2">
    <source>
        <dbReference type="ARBA" id="ARBA00007783"/>
    </source>
</evidence>
<dbReference type="PANTHER" id="PTHR30413:SF10">
    <property type="entry name" value="CAPSULE POLYSACCHARIDE EXPORT INNER-MEMBRANE PROTEIN CTRC"/>
    <property type="match status" value="1"/>
</dbReference>
<feature type="transmembrane region" description="Helical" evidence="9">
    <location>
        <begin position="232"/>
        <end position="249"/>
    </location>
</feature>
<keyword evidence="5 9" id="KW-0812">Transmembrane</keyword>
<evidence type="ECO:0000259" key="10">
    <source>
        <dbReference type="PROSITE" id="PS51012"/>
    </source>
</evidence>
<proteinExistence type="inferred from homology"/>
<dbReference type="InterPro" id="IPR013525">
    <property type="entry name" value="ABC2_TM"/>
</dbReference>
<dbReference type="Proteomes" id="UP000235533">
    <property type="component" value="Unassembled WGS sequence"/>
</dbReference>
<evidence type="ECO:0000313" key="12">
    <source>
        <dbReference type="Proteomes" id="UP000235533"/>
    </source>
</evidence>
<evidence type="ECO:0000256" key="9">
    <source>
        <dbReference type="RuleBase" id="RU361157"/>
    </source>
</evidence>
<dbReference type="PANTHER" id="PTHR30413">
    <property type="entry name" value="INNER MEMBRANE TRANSPORT PERMEASE"/>
    <property type="match status" value="1"/>
</dbReference>
<feature type="transmembrane region" description="Helical" evidence="9">
    <location>
        <begin position="137"/>
        <end position="159"/>
    </location>
</feature>
<feature type="transmembrane region" description="Helical" evidence="9">
    <location>
        <begin position="27"/>
        <end position="49"/>
    </location>
</feature>
<evidence type="ECO:0000256" key="6">
    <source>
        <dbReference type="ARBA" id="ARBA00022989"/>
    </source>
</evidence>
<keyword evidence="6 9" id="KW-1133">Transmembrane helix</keyword>
<comment type="subcellular location">
    <subcellularLocation>
        <location evidence="9">Cell inner membrane</location>
        <topology evidence="9">Multi-pass membrane protein</topology>
    </subcellularLocation>
    <subcellularLocation>
        <location evidence="1">Cell membrane</location>
        <topology evidence="1">Multi-pass membrane protein</topology>
    </subcellularLocation>
</comment>
<evidence type="ECO:0000256" key="3">
    <source>
        <dbReference type="ARBA" id="ARBA00022448"/>
    </source>
</evidence>
<keyword evidence="3 9" id="KW-0813">Transport</keyword>
<keyword evidence="4 9" id="KW-1003">Cell membrane</keyword>
<evidence type="ECO:0000256" key="8">
    <source>
        <dbReference type="ARBA" id="ARBA00023136"/>
    </source>
</evidence>
<keyword evidence="8 9" id="KW-0472">Membrane</keyword>
<gene>
    <name evidence="11" type="ORF">BCT54_12765</name>
</gene>
<comment type="caution">
    <text evidence="11">The sequence shown here is derived from an EMBL/GenBank/DDBJ whole genome shotgun (WGS) entry which is preliminary data.</text>
</comment>
<evidence type="ECO:0000256" key="4">
    <source>
        <dbReference type="ARBA" id="ARBA00022475"/>
    </source>
</evidence>
<sequence length="260" mass="30020">MIKSYLKQVKLILILAKNDLHGRYLDSVLGVFWAFIQPIATLCVLWFVFQVGFKSQPVENVPFIVWLAAGMVPWFMFSDIVLNGSTSVVNSAYLVKKVVFPVSYLPLVSWMSALAIGLVFNLFLLTLLLIYDVEPSIYWLQIPYLFMCIAVIALAITHFTSAMVVFFKDMAHLVNIIIQFGFWLTPVFWSKDMIPEKYSWFIDYNPIAYIIDGYRMAILSDGYIISDLKGTLYFWTLSLIMMFLGKRFFNSLKEHFADVL</sequence>
<organism evidence="11 12">
    <name type="scientific">Vibrio splendidus</name>
    <dbReference type="NCBI Taxonomy" id="29497"/>
    <lineage>
        <taxon>Bacteria</taxon>
        <taxon>Pseudomonadati</taxon>
        <taxon>Pseudomonadota</taxon>
        <taxon>Gammaproteobacteria</taxon>
        <taxon>Vibrionales</taxon>
        <taxon>Vibrionaceae</taxon>
        <taxon>Vibrio</taxon>
    </lineage>
</organism>
<dbReference type="GO" id="GO:0140359">
    <property type="term" value="F:ABC-type transporter activity"/>
    <property type="evidence" value="ECO:0007669"/>
    <property type="project" value="InterPro"/>
</dbReference>
<feature type="domain" description="ABC transmembrane type-2" evidence="10">
    <location>
        <begin position="29"/>
        <end position="252"/>
    </location>
</feature>
<dbReference type="EMBL" id="MCZF01000304">
    <property type="protein sequence ID" value="PMM40272.1"/>
    <property type="molecule type" value="Genomic_DNA"/>
</dbReference>
<feature type="transmembrane region" description="Helical" evidence="9">
    <location>
        <begin position="171"/>
        <end position="189"/>
    </location>
</feature>
<evidence type="ECO:0000313" key="11">
    <source>
        <dbReference type="EMBL" id="PMM40272.1"/>
    </source>
</evidence>
<dbReference type="Pfam" id="PF01061">
    <property type="entry name" value="ABC2_membrane"/>
    <property type="match status" value="1"/>
</dbReference>
<dbReference type="GO" id="GO:0015920">
    <property type="term" value="P:lipopolysaccharide transport"/>
    <property type="evidence" value="ECO:0007669"/>
    <property type="project" value="TreeGrafter"/>
</dbReference>
<dbReference type="GO" id="GO:0005886">
    <property type="term" value="C:plasma membrane"/>
    <property type="evidence" value="ECO:0007669"/>
    <property type="project" value="UniProtKB-SubCell"/>
</dbReference>
<name>A0A2N7JJ52_VIBSP</name>
<evidence type="ECO:0000256" key="5">
    <source>
        <dbReference type="ARBA" id="ARBA00022692"/>
    </source>
</evidence>
<reference evidence="12" key="1">
    <citation type="submission" date="2016-07" db="EMBL/GenBank/DDBJ databases">
        <title>Nontailed viruses are major unrecognized killers of bacteria in the ocean.</title>
        <authorList>
            <person name="Kauffman K."/>
            <person name="Hussain F."/>
            <person name="Yang J."/>
            <person name="Arevalo P."/>
            <person name="Brown J."/>
            <person name="Cutler M."/>
            <person name="Kelly L."/>
            <person name="Polz M.F."/>
        </authorList>
    </citation>
    <scope>NUCLEOTIDE SEQUENCE [LARGE SCALE GENOMIC DNA]</scope>
    <source>
        <strain evidence="12">10N.261.48.B5</strain>
    </source>
</reference>
<dbReference type="PROSITE" id="PS51012">
    <property type="entry name" value="ABC_TM2"/>
    <property type="match status" value="1"/>
</dbReference>
<dbReference type="InterPro" id="IPR047817">
    <property type="entry name" value="ABC2_TM_bact-type"/>
</dbReference>
<evidence type="ECO:0000256" key="7">
    <source>
        <dbReference type="ARBA" id="ARBA00023047"/>
    </source>
</evidence>
<dbReference type="GO" id="GO:0015774">
    <property type="term" value="P:polysaccharide transport"/>
    <property type="evidence" value="ECO:0007669"/>
    <property type="project" value="UniProtKB-KW"/>
</dbReference>
<keyword evidence="7" id="KW-0625">Polysaccharide transport</keyword>